<dbReference type="GO" id="GO:0016020">
    <property type="term" value="C:membrane"/>
    <property type="evidence" value="ECO:0007669"/>
    <property type="project" value="UniProtKB-SubCell"/>
</dbReference>
<organism evidence="14 15">
    <name type="scientific">Lithospermum erythrorhizon</name>
    <name type="common">Purple gromwell</name>
    <name type="synonym">Lithospermum officinale var. erythrorhizon</name>
    <dbReference type="NCBI Taxonomy" id="34254"/>
    <lineage>
        <taxon>Eukaryota</taxon>
        <taxon>Viridiplantae</taxon>
        <taxon>Streptophyta</taxon>
        <taxon>Embryophyta</taxon>
        <taxon>Tracheophyta</taxon>
        <taxon>Spermatophyta</taxon>
        <taxon>Magnoliopsida</taxon>
        <taxon>eudicotyledons</taxon>
        <taxon>Gunneridae</taxon>
        <taxon>Pentapetalae</taxon>
        <taxon>asterids</taxon>
        <taxon>lamiids</taxon>
        <taxon>Boraginales</taxon>
        <taxon>Boraginaceae</taxon>
        <taxon>Boraginoideae</taxon>
        <taxon>Lithospermeae</taxon>
        <taxon>Lithospermum</taxon>
    </lineage>
</organism>
<dbReference type="InterPro" id="IPR057290">
    <property type="entry name" value="CHX17_C"/>
</dbReference>
<name>A0AAV3NYQ4_LITER</name>
<evidence type="ECO:0000256" key="9">
    <source>
        <dbReference type="ARBA" id="ARBA00038341"/>
    </source>
</evidence>
<feature type="transmembrane region" description="Helical" evidence="10">
    <location>
        <begin position="307"/>
        <end position="327"/>
    </location>
</feature>
<keyword evidence="2" id="KW-0813">Transport</keyword>
<dbReference type="Pfam" id="PF23259">
    <property type="entry name" value="CHX17_C"/>
    <property type="match status" value="1"/>
</dbReference>
<evidence type="ECO:0000256" key="2">
    <source>
        <dbReference type="ARBA" id="ARBA00022448"/>
    </source>
</evidence>
<dbReference type="GO" id="GO:0015297">
    <property type="term" value="F:antiporter activity"/>
    <property type="evidence" value="ECO:0007669"/>
    <property type="project" value="InterPro"/>
</dbReference>
<dbReference type="PANTHER" id="PTHR32468:SF145">
    <property type="entry name" value="CATION_H(+) ANTIPORTER 28"/>
    <property type="match status" value="1"/>
</dbReference>
<dbReference type="Gene3D" id="1.20.1530.20">
    <property type="match status" value="1"/>
</dbReference>
<evidence type="ECO:0000256" key="8">
    <source>
        <dbReference type="ARBA" id="ARBA00023136"/>
    </source>
</evidence>
<feature type="transmembrane region" description="Helical" evidence="10">
    <location>
        <begin position="339"/>
        <end position="367"/>
    </location>
</feature>
<dbReference type="GO" id="GO:1902600">
    <property type="term" value="P:proton transmembrane transport"/>
    <property type="evidence" value="ECO:0007669"/>
    <property type="project" value="InterPro"/>
</dbReference>
<proteinExistence type="inferred from homology"/>
<keyword evidence="6 10" id="KW-1133">Transmembrane helix</keyword>
<feature type="transmembrane region" description="Helical" evidence="10">
    <location>
        <begin position="182"/>
        <end position="204"/>
    </location>
</feature>
<keyword evidence="5" id="KW-0630">Potassium</keyword>
<protein>
    <submittedName>
        <fullName evidence="14">Transporter</fullName>
    </submittedName>
</protein>
<feature type="domain" description="Cation/H+ exchanger transmembrane" evidence="11">
    <location>
        <begin position="39"/>
        <end position="420"/>
    </location>
</feature>
<evidence type="ECO:0000259" key="11">
    <source>
        <dbReference type="Pfam" id="PF00999"/>
    </source>
</evidence>
<evidence type="ECO:0000256" key="10">
    <source>
        <dbReference type="SAM" id="Phobius"/>
    </source>
</evidence>
<feature type="transmembrane region" description="Helical" evidence="10">
    <location>
        <begin position="29"/>
        <end position="50"/>
    </location>
</feature>
<feature type="transmembrane region" description="Helical" evidence="10">
    <location>
        <begin position="120"/>
        <end position="141"/>
    </location>
</feature>
<dbReference type="PANTHER" id="PTHR32468">
    <property type="entry name" value="CATION/H + ANTIPORTER"/>
    <property type="match status" value="1"/>
</dbReference>
<dbReference type="InterPro" id="IPR006153">
    <property type="entry name" value="Cation/H_exchanger_TM"/>
</dbReference>
<reference evidence="14 15" key="1">
    <citation type="submission" date="2024-01" db="EMBL/GenBank/DDBJ databases">
        <title>The complete chloroplast genome sequence of Lithospermum erythrorhizon: insights into the phylogenetic relationship among Boraginaceae species and the maternal lineages of purple gromwells.</title>
        <authorList>
            <person name="Okada T."/>
            <person name="Watanabe K."/>
        </authorList>
    </citation>
    <scope>NUCLEOTIDE SEQUENCE [LARGE SCALE GENOMIC DNA]</scope>
</reference>
<comment type="subcellular location">
    <subcellularLocation>
        <location evidence="1">Membrane</location>
        <topology evidence="1">Multi-pass membrane protein</topology>
    </subcellularLocation>
</comment>
<evidence type="ECO:0000313" key="15">
    <source>
        <dbReference type="Proteomes" id="UP001454036"/>
    </source>
</evidence>
<feature type="domain" description="Cation/H(+) antiporter C-terminal" evidence="13">
    <location>
        <begin position="621"/>
        <end position="779"/>
    </location>
</feature>
<evidence type="ECO:0000313" key="14">
    <source>
        <dbReference type="EMBL" id="GAA0144113.1"/>
    </source>
</evidence>
<feature type="transmembrane region" description="Helical" evidence="10">
    <location>
        <begin position="147"/>
        <end position="170"/>
    </location>
</feature>
<dbReference type="InterPro" id="IPR038770">
    <property type="entry name" value="Na+/solute_symporter_sf"/>
</dbReference>
<keyword evidence="7" id="KW-0406">Ion transport</keyword>
<dbReference type="GO" id="GO:0006885">
    <property type="term" value="P:regulation of pH"/>
    <property type="evidence" value="ECO:0007669"/>
    <property type="project" value="TreeGrafter"/>
</dbReference>
<accession>A0AAV3NYQ4</accession>
<evidence type="ECO:0000256" key="4">
    <source>
        <dbReference type="ARBA" id="ARBA00022692"/>
    </source>
</evidence>
<dbReference type="Pfam" id="PF23256">
    <property type="entry name" value="CHX17_2nd"/>
    <property type="match status" value="1"/>
</dbReference>
<dbReference type="Pfam" id="PF00999">
    <property type="entry name" value="Na_H_Exchanger"/>
    <property type="match status" value="1"/>
</dbReference>
<evidence type="ECO:0000256" key="3">
    <source>
        <dbReference type="ARBA" id="ARBA00022538"/>
    </source>
</evidence>
<dbReference type="GO" id="GO:0006813">
    <property type="term" value="P:potassium ion transport"/>
    <property type="evidence" value="ECO:0007669"/>
    <property type="project" value="UniProtKB-KW"/>
</dbReference>
<evidence type="ECO:0000259" key="13">
    <source>
        <dbReference type="Pfam" id="PF23259"/>
    </source>
</evidence>
<dbReference type="InterPro" id="IPR050794">
    <property type="entry name" value="CPA2_transporter"/>
</dbReference>
<keyword evidence="4 10" id="KW-0812">Transmembrane</keyword>
<feature type="transmembrane region" description="Helical" evidence="10">
    <location>
        <begin position="258"/>
        <end position="276"/>
    </location>
</feature>
<dbReference type="AlphaFoldDB" id="A0AAV3NYQ4"/>
<dbReference type="Gene3D" id="3.40.50.12370">
    <property type="match status" value="1"/>
</dbReference>
<feature type="transmembrane region" description="Helical" evidence="10">
    <location>
        <begin position="402"/>
        <end position="425"/>
    </location>
</feature>
<keyword evidence="3" id="KW-0633">Potassium transport</keyword>
<sequence length="794" mass="87107">MEFLNTNNNSSTSVPGGNCSDAVTQVANIAIHMVGFMITVFLCNCLHLLLRRFSQPRIISESIVGLTMSNIPFVRKHIGEEINSTLNYLVDFGMVCHMFVVGLEIDPNIFIHIPLHEAKISTSSFLTTLVLAFGIIPFLNITQNGTIAFTFVLSIVISGTNSPVLTRIITDLKIGKSDIGKLVVGAGIHSDVVFTLIISIGFIFFDNSKSFGAQTSKKIAQVSITLVVQYVAGKKLTPYVMNWVNGQNPEGKPMKGSHLVLSIAYVIILCSLPNYFNYDKVLGAFMAGFSMPREGRISKLMVNKGNYFFSAIFYPLFFLYVGTQLPISQFEAGKIRSWVIMLSLYLIGIVGKITGSVICGVMMGFHWPESMAIGMLLNTKGRFQLYLAAAASEHKLVSPTTAISIVIVVLISIALKPLVVAKVITRARKRAPIQRRALQWQNVTSELSILLCIHGPQNILSAINLMEISRGSLEPGIMVYLTEMIELTDKIAESLTYNGGGSSVTVTDPVVVESRERTSTMVQEYLDTAGKGVSVQRRLALSYFNTLHQDVAILAEDLSVSLIILPFHKLQDMDGKLVTENSSFRHVNRKILRQAPCSVGILVDRGLGTTVITRKSDPINAAVIFIGGKDDREALMFAGRLARHPGVKLTVIRFLLDIGDEDSVSTRISKGKINTSAHQEEMKLDDECFTEFYDAYVAGGMVAYLEKYLVNSGQTFSTLTTLESQYSLFIVGRDGRVNSVLTVGMNDWEQCPELGPIGDILSGSEFSTTASVLIIQQHSLKGGLDGIHDEFSIM</sequence>
<feature type="domain" description="Cation/H(+) antiporter central" evidence="12">
    <location>
        <begin position="531"/>
        <end position="610"/>
    </location>
</feature>
<dbReference type="InterPro" id="IPR057291">
    <property type="entry name" value="CHX17_2nd"/>
</dbReference>
<comment type="caution">
    <text evidence="14">The sequence shown here is derived from an EMBL/GenBank/DDBJ whole genome shotgun (WGS) entry which is preliminary data.</text>
</comment>
<dbReference type="Proteomes" id="UP001454036">
    <property type="component" value="Unassembled WGS sequence"/>
</dbReference>
<evidence type="ECO:0000256" key="6">
    <source>
        <dbReference type="ARBA" id="ARBA00022989"/>
    </source>
</evidence>
<keyword evidence="15" id="KW-1185">Reference proteome</keyword>
<gene>
    <name evidence="14" type="ORF">LIER_04640</name>
</gene>
<comment type="similarity">
    <text evidence="9">Belongs to the monovalent cation:proton antiporter 2 (CPA2) transporter (TC 2.A.37) family. CHX (TC 2.A.37.4) subfamily.</text>
</comment>
<evidence type="ECO:0000256" key="5">
    <source>
        <dbReference type="ARBA" id="ARBA00022958"/>
    </source>
</evidence>
<keyword evidence="8 10" id="KW-0472">Membrane</keyword>
<dbReference type="EMBL" id="BAABME010000605">
    <property type="protein sequence ID" value="GAA0144113.1"/>
    <property type="molecule type" value="Genomic_DNA"/>
</dbReference>
<evidence type="ECO:0000256" key="7">
    <source>
        <dbReference type="ARBA" id="ARBA00023065"/>
    </source>
</evidence>
<dbReference type="GO" id="GO:0012505">
    <property type="term" value="C:endomembrane system"/>
    <property type="evidence" value="ECO:0007669"/>
    <property type="project" value="TreeGrafter"/>
</dbReference>
<evidence type="ECO:0000256" key="1">
    <source>
        <dbReference type="ARBA" id="ARBA00004141"/>
    </source>
</evidence>
<evidence type="ECO:0000259" key="12">
    <source>
        <dbReference type="Pfam" id="PF23256"/>
    </source>
</evidence>